<name>A0A182XPT6_ANOQN</name>
<keyword evidence="3" id="KW-1185">Reference proteome</keyword>
<proteinExistence type="predicted"/>
<dbReference type="Pfam" id="PF21787">
    <property type="entry name" value="TNP-like_RNaseH_N"/>
    <property type="match status" value="1"/>
</dbReference>
<accession>A0A182XPT6</accession>
<evidence type="ECO:0000313" key="3">
    <source>
        <dbReference type="Proteomes" id="UP000076407"/>
    </source>
</evidence>
<organism evidence="2 3">
    <name type="scientific">Anopheles quadriannulatus</name>
    <name type="common">Mosquito</name>
    <dbReference type="NCBI Taxonomy" id="34691"/>
    <lineage>
        <taxon>Eukaryota</taxon>
        <taxon>Metazoa</taxon>
        <taxon>Ecdysozoa</taxon>
        <taxon>Arthropoda</taxon>
        <taxon>Hexapoda</taxon>
        <taxon>Insecta</taxon>
        <taxon>Pterygota</taxon>
        <taxon>Neoptera</taxon>
        <taxon>Endopterygota</taxon>
        <taxon>Diptera</taxon>
        <taxon>Nematocera</taxon>
        <taxon>Culicoidea</taxon>
        <taxon>Culicidae</taxon>
        <taxon>Anophelinae</taxon>
        <taxon>Anopheles</taxon>
    </lineage>
</organism>
<feature type="domain" description="Transposable element P transposase-like RNase H" evidence="1">
    <location>
        <begin position="155"/>
        <end position="226"/>
    </location>
</feature>
<dbReference type="EnsemblMetazoa" id="AQUA011888-RA">
    <property type="protein sequence ID" value="AQUA011888-PA"/>
    <property type="gene ID" value="AQUA011888"/>
</dbReference>
<evidence type="ECO:0000313" key="2">
    <source>
        <dbReference type="EnsemblMetazoa" id="AQUA011888-PA"/>
    </source>
</evidence>
<dbReference type="STRING" id="34691.A0A182XPT6"/>
<dbReference type="AlphaFoldDB" id="A0A182XPT6"/>
<dbReference type="VEuPathDB" id="VectorBase:AQUA011888"/>
<dbReference type="Proteomes" id="UP000076407">
    <property type="component" value="Unassembled WGS sequence"/>
</dbReference>
<sequence>MKTNVKTVTRKTKTIKQLELQICILTARLDEAKKLKDANLILKEHLNSAVKENTALKKQNTCLENHLKLVKSTSIQKEDFVPEMKKILGDTLTSKQIDLITKRKKRVRWTKEEISKAFTVTYFSKRAYGYLGNDMKIPMPAPSTLEKYSQRINLKQGILDDIINLIATVTKTFTKRDKECVLSFDEMKVESVMEYDPAADEILGPHNYMQVVIARGLFNNWKQPIHIGFDQINEKLASGPWI</sequence>
<reference evidence="2" key="1">
    <citation type="submission" date="2020-05" db="UniProtKB">
        <authorList>
            <consortium name="EnsemblMetazoa"/>
        </authorList>
    </citation>
    <scope>IDENTIFICATION</scope>
    <source>
        <strain evidence="2">SANGQUA</strain>
    </source>
</reference>
<dbReference type="InterPro" id="IPR048365">
    <property type="entry name" value="TNP-like_RNaseH_N"/>
</dbReference>
<evidence type="ECO:0000259" key="1">
    <source>
        <dbReference type="Pfam" id="PF21787"/>
    </source>
</evidence>
<protein>
    <recommendedName>
        <fullName evidence="1">Transposable element P transposase-like RNase H domain-containing protein</fullName>
    </recommendedName>
</protein>